<organism evidence="1 2">
    <name type="scientific">Lichenicola cladoniae</name>
    <dbReference type="NCBI Taxonomy" id="1484109"/>
    <lineage>
        <taxon>Bacteria</taxon>
        <taxon>Pseudomonadati</taxon>
        <taxon>Pseudomonadota</taxon>
        <taxon>Alphaproteobacteria</taxon>
        <taxon>Acetobacterales</taxon>
        <taxon>Acetobacteraceae</taxon>
        <taxon>Lichenicola</taxon>
    </lineage>
</organism>
<proteinExistence type="predicted"/>
<dbReference type="AlphaFoldDB" id="A0A6M8HMR1"/>
<protein>
    <submittedName>
        <fullName evidence="1">Uncharacterized protein</fullName>
    </submittedName>
</protein>
<dbReference type="RefSeq" id="WP_171834582.1">
    <property type="nucleotide sequence ID" value="NZ_CP053708.1"/>
</dbReference>
<name>A0A6M8HMR1_9PROT</name>
<evidence type="ECO:0000313" key="1">
    <source>
        <dbReference type="EMBL" id="QKE89590.1"/>
    </source>
</evidence>
<dbReference type="Proteomes" id="UP000500767">
    <property type="component" value="Chromosome"/>
</dbReference>
<keyword evidence="2" id="KW-1185">Reference proteome</keyword>
<dbReference type="EMBL" id="CP053708">
    <property type="protein sequence ID" value="QKE89590.1"/>
    <property type="molecule type" value="Genomic_DNA"/>
</dbReference>
<evidence type="ECO:0000313" key="2">
    <source>
        <dbReference type="Proteomes" id="UP000500767"/>
    </source>
</evidence>
<reference evidence="1 2" key="1">
    <citation type="journal article" date="2014" name="World J. Microbiol. Biotechnol.">
        <title>Biodiversity and physiological characteristics of Antarctic and Arctic lichens-associated bacteria.</title>
        <authorList>
            <person name="Lee Y.M."/>
            <person name="Kim E.H."/>
            <person name="Lee H.K."/>
            <person name="Hong S.G."/>
        </authorList>
    </citation>
    <scope>NUCLEOTIDE SEQUENCE [LARGE SCALE GENOMIC DNA]</scope>
    <source>
        <strain evidence="1 2">PAMC 26569</strain>
    </source>
</reference>
<gene>
    <name evidence="1" type="ORF">HN018_05610</name>
</gene>
<dbReference type="KEGG" id="lck:HN018_05610"/>
<accession>A0A6M8HMR1</accession>
<sequence>MSGAARLGMIAMALLPLQGCGSIGSGAGAVVGVAVGTASVNPVVGTAVGLGTKAAVDALVHYIARVQQEGQQDAIAEVAGRLPPGEAAEWHISHTLPFGDAHGTLRVAGMIPNPLADCREVVFTVVDGYRHADYVTTECSEPGSGSWNWAQAEPATERWGFLQ</sequence>